<evidence type="ECO:0000256" key="1">
    <source>
        <dbReference type="SAM" id="MobiDB-lite"/>
    </source>
</evidence>
<feature type="transmembrane region" description="Helical" evidence="2">
    <location>
        <begin position="24"/>
        <end position="44"/>
    </location>
</feature>
<dbReference type="AlphaFoldDB" id="A0A0X3VDJ2"/>
<evidence type="ECO:0000313" key="3">
    <source>
        <dbReference type="EMBL" id="KUL42800.1"/>
    </source>
</evidence>
<feature type="transmembrane region" description="Helical" evidence="2">
    <location>
        <begin position="280"/>
        <end position="298"/>
    </location>
</feature>
<dbReference type="OrthoDB" id="4224340at2"/>
<keyword evidence="2" id="KW-0472">Membrane</keyword>
<dbReference type="RefSeq" id="WP_062700419.1">
    <property type="nucleotide sequence ID" value="NZ_LLZG01000047.1"/>
</dbReference>
<feature type="transmembrane region" description="Helical" evidence="2">
    <location>
        <begin position="56"/>
        <end position="76"/>
    </location>
</feature>
<reference evidence="4" key="1">
    <citation type="submission" date="2015-10" db="EMBL/GenBank/DDBJ databases">
        <authorList>
            <person name="Ju K.-S."/>
            <person name="Doroghazi J.R."/>
            <person name="Metcalf W.W."/>
        </authorList>
    </citation>
    <scope>NUCLEOTIDE SEQUENCE [LARGE SCALE GENOMIC DNA]</scope>
    <source>
        <strain evidence="4">NRRL 3151</strain>
    </source>
</reference>
<gene>
    <name evidence="3" type="ORF">ADL12_09150</name>
</gene>
<comment type="caution">
    <text evidence="3">The sequence shown here is derived from an EMBL/GenBank/DDBJ whole genome shotgun (WGS) entry which is preliminary data.</text>
</comment>
<feature type="transmembrane region" description="Helical" evidence="2">
    <location>
        <begin position="253"/>
        <end position="274"/>
    </location>
</feature>
<proteinExistence type="predicted"/>
<keyword evidence="2" id="KW-0812">Transmembrane</keyword>
<protein>
    <submittedName>
        <fullName evidence="3">Uncharacterized protein</fullName>
    </submittedName>
</protein>
<sequence length="429" mass="46226">MTHTTTGIAHPATAFALAGFRRRAWSWLGGGLGAMVVGLMVGPPADEAGIGWLNDIAVFCVGGGPVAAVVGVAALVNYRRMRRALSAHPWIACSAVGIPPRQGNPRTVLRHPLTGDVIPLSVRTLPQRYHLANPDPGGVLWWCGDARTGGVLAQPGGVDLLWAGRTRTGRRRRRDASTAEREGLLNRPRPRQPQTIGGDQLTQGREPDLSYAAMAEAARRLAIADEDGTAPHREPDIRGVPWWRVPALLEISYVWPTVVNAAFAIAMALTWWLLGKDRDIAVPLILAVLSGFNALRFGHRMIRGMPGVKALVRAARVPVPVPKRYVLLSGPDDGLVLVLFAAHGGPDDPPEAAMEVNPPGPRRHPRRGMPPVVGTVDLHGWLDAGPVVVPWIEGRPLWPRHAYESVNLNDRQDRDYFAALVGGVGAKAT</sequence>
<organism evidence="3 4">
    <name type="scientific">Streptomyces regalis</name>
    <dbReference type="NCBI Taxonomy" id="68262"/>
    <lineage>
        <taxon>Bacteria</taxon>
        <taxon>Bacillati</taxon>
        <taxon>Actinomycetota</taxon>
        <taxon>Actinomycetes</taxon>
        <taxon>Kitasatosporales</taxon>
        <taxon>Streptomycetaceae</taxon>
        <taxon>Streptomyces</taxon>
    </lineage>
</organism>
<feature type="region of interest" description="Disordered" evidence="1">
    <location>
        <begin position="169"/>
        <end position="204"/>
    </location>
</feature>
<feature type="region of interest" description="Disordered" evidence="1">
    <location>
        <begin position="348"/>
        <end position="368"/>
    </location>
</feature>
<feature type="compositionally biased region" description="Polar residues" evidence="1">
    <location>
        <begin position="192"/>
        <end position="203"/>
    </location>
</feature>
<dbReference type="EMBL" id="LLZG01000047">
    <property type="protein sequence ID" value="KUL42800.1"/>
    <property type="molecule type" value="Genomic_DNA"/>
</dbReference>
<dbReference type="Proteomes" id="UP000053923">
    <property type="component" value="Unassembled WGS sequence"/>
</dbReference>
<evidence type="ECO:0000313" key="4">
    <source>
        <dbReference type="Proteomes" id="UP000053923"/>
    </source>
</evidence>
<name>A0A0X3VDJ2_9ACTN</name>
<feature type="compositionally biased region" description="Basic and acidic residues" evidence="1">
    <location>
        <begin position="175"/>
        <end position="184"/>
    </location>
</feature>
<evidence type="ECO:0000256" key="2">
    <source>
        <dbReference type="SAM" id="Phobius"/>
    </source>
</evidence>
<keyword evidence="4" id="KW-1185">Reference proteome</keyword>
<accession>A0A0X3VDJ2</accession>
<keyword evidence="2" id="KW-1133">Transmembrane helix</keyword>